<name>A0A090MJ81_9HYPO</name>
<feature type="region of interest" description="Disordered" evidence="1">
    <location>
        <begin position="306"/>
        <end position="340"/>
    </location>
</feature>
<feature type="compositionally biased region" description="Low complexity" evidence="1">
    <location>
        <begin position="327"/>
        <end position="340"/>
    </location>
</feature>
<evidence type="ECO:0000313" key="2">
    <source>
        <dbReference type="EMBL" id="CEG05072.1"/>
    </source>
</evidence>
<gene>
    <name evidence="2" type="ORF">BN850_0091950</name>
</gene>
<evidence type="ECO:0000256" key="1">
    <source>
        <dbReference type="SAM" id="MobiDB-lite"/>
    </source>
</evidence>
<sequence length="479" mass="53340">MWNISSPSAHISTAEVGHIALSANLGPKRRALGALGDTEITDLNPPVRAGIIHLRLKIAAGRKPAPSYRRILAYLLDSPELAFRRPGQAPLQPDASKAAAAKLLLPIPRLINAGRPPMAGLVGDLINSVLSCTAGEEACRQLEVTDKVGNSLVFQVLLICCIKFIVQTCENYRAADAEVAERVAIVENTWTRARIQVDFIEPLGPILDAEHRRVLEDIIGILVTKLSSAVRKLDSVLSNQENGAGRELRLGWFRFSRGVRRGKYAFVKNSLDKVIQDMEEWQRRFDPSWFLIMRIANPIIDQKLTRQHQRVSQESQAGPFPAEHLASSSSSQQQPDQHNQSFTLATRLQTAPSPLSLADGLRTAFRPDGPHRSVFLPRTDLDFLPIPYCNARAACRRGSSDRWFLVDRLTCQPMVDVNVMESNIRTLAQKLTHADPLTFNLFQCKGVMHITNPSRPSYILAFDLVFFLPDGMEIPQSLR</sequence>
<organism evidence="2">
    <name type="scientific">Fusarium clavum</name>
    <dbReference type="NCBI Taxonomy" id="2594811"/>
    <lineage>
        <taxon>Eukaryota</taxon>
        <taxon>Fungi</taxon>
        <taxon>Dikarya</taxon>
        <taxon>Ascomycota</taxon>
        <taxon>Pezizomycotina</taxon>
        <taxon>Sordariomycetes</taxon>
        <taxon>Hypocreomycetidae</taxon>
        <taxon>Hypocreales</taxon>
        <taxon>Nectriaceae</taxon>
        <taxon>Fusarium</taxon>
        <taxon>Fusarium incarnatum-equiseti species complex</taxon>
    </lineage>
</organism>
<reference evidence="2" key="1">
    <citation type="submission" date="2013-05" db="EMBL/GenBank/DDBJ databases">
        <title>Draft genome sequences of six wheat associated Fusarium spp. isolates.</title>
        <authorList>
            <person name="Moolhuijzen P.M."/>
            <person name="Manners J.M."/>
            <person name="Wilcox S."/>
            <person name="Bellgard M.I."/>
            <person name="Gardiner D.M."/>
        </authorList>
    </citation>
    <scope>NUCLEOTIDE SEQUENCE</scope>
    <source>
        <strain evidence="2">CS3069</strain>
    </source>
</reference>
<protein>
    <submittedName>
        <fullName evidence="2">WGS project CBMI000000000 data, contig CS3069_c002831</fullName>
    </submittedName>
</protein>
<comment type="caution">
    <text evidence="2">The sequence shown here is derived from an EMBL/GenBank/DDBJ whole genome shotgun (WGS) entry which is preliminary data.</text>
</comment>
<dbReference type="AlphaFoldDB" id="A0A090MJ81"/>
<dbReference type="EMBL" id="CBMI010002829">
    <property type="protein sequence ID" value="CEG05072.1"/>
    <property type="molecule type" value="Genomic_DNA"/>
</dbReference>
<proteinExistence type="predicted"/>
<accession>A0A090MJ81</accession>